<reference evidence="1 2" key="1">
    <citation type="submission" date="2018-03" db="EMBL/GenBank/DDBJ databases">
        <authorList>
            <person name="Keele B.F."/>
        </authorList>
    </citation>
    <scope>NUCLEOTIDE SEQUENCE [LARGE SCALE GENOMIC DNA]</scope>
    <source>
        <strain evidence="1 2">D20</strain>
    </source>
</reference>
<evidence type="ECO:0000313" key="1">
    <source>
        <dbReference type="EMBL" id="PTD98188.1"/>
    </source>
</evidence>
<reference evidence="1 2" key="2">
    <citation type="submission" date="2018-04" db="EMBL/GenBank/DDBJ databases">
        <title>Thauera lacus sp. nov., isolated from an saline lake in Inner Mongolia, China.</title>
        <authorList>
            <person name="Liang Q.-Y."/>
        </authorList>
    </citation>
    <scope>NUCLEOTIDE SEQUENCE [LARGE SCALE GENOMIC DNA]</scope>
    <source>
        <strain evidence="1 2">D20</strain>
    </source>
</reference>
<evidence type="ECO:0000313" key="2">
    <source>
        <dbReference type="Proteomes" id="UP000241193"/>
    </source>
</evidence>
<dbReference type="EMBL" id="PZKC01000001">
    <property type="protein sequence ID" value="PTD98188.1"/>
    <property type="molecule type" value="Genomic_DNA"/>
</dbReference>
<dbReference type="Proteomes" id="UP000241193">
    <property type="component" value="Unassembled WGS sequence"/>
</dbReference>
<accession>A0A2T4IKA9</accession>
<protein>
    <submittedName>
        <fullName evidence="1">Uncharacterized protein</fullName>
    </submittedName>
</protein>
<gene>
    <name evidence="1" type="ORF">C8261_01905</name>
</gene>
<proteinExistence type="predicted"/>
<comment type="caution">
    <text evidence="1">The sequence shown here is derived from an EMBL/GenBank/DDBJ whole genome shotgun (WGS) entry which is preliminary data.</text>
</comment>
<organism evidence="1 2">
    <name type="scientific">Pseudothauera lacus</name>
    <dbReference type="NCBI Taxonomy" id="2136175"/>
    <lineage>
        <taxon>Bacteria</taxon>
        <taxon>Pseudomonadati</taxon>
        <taxon>Pseudomonadota</taxon>
        <taxon>Betaproteobacteria</taxon>
        <taxon>Rhodocyclales</taxon>
        <taxon>Zoogloeaceae</taxon>
        <taxon>Pseudothauera</taxon>
    </lineage>
</organism>
<keyword evidence="2" id="KW-1185">Reference proteome</keyword>
<dbReference type="AlphaFoldDB" id="A0A2T4IKA9"/>
<name>A0A2T4IKA9_9RHOO</name>
<sequence>MALALAALIFGVGHRGFLLVSLPAAAVAFYYGLRVRFDAVVFGRWARDWRGGDDVQVAGTLSAFDAARGSRAAPRSVAQRCAGARALLVRQAVAVAVHSVLVLAAALMQ</sequence>